<proteinExistence type="predicted"/>
<dbReference type="EMBL" id="CP102294">
    <property type="protein sequence ID" value="UWN56620.1"/>
    <property type="molecule type" value="Genomic_DNA"/>
</dbReference>
<dbReference type="InterPro" id="IPR016181">
    <property type="entry name" value="Acyl_CoA_acyltransferase"/>
</dbReference>
<dbReference type="PANTHER" id="PTHR43415">
    <property type="entry name" value="SPERMIDINE N(1)-ACETYLTRANSFERASE"/>
    <property type="match status" value="1"/>
</dbReference>
<dbReference type="SUPFAM" id="SSF55729">
    <property type="entry name" value="Acyl-CoA N-acyltransferases (Nat)"/>
    <property type="match status" value="1"/>
</dbReference>
<protein>
    <submittedName>
        <fullName evidence="2">GNAT family N-acetyltransferase</fullName>
    </submittedName>
</protein>
<dbReference type="PANTHER" id="PTHR43415:SF3">
    <property type="entry name" value="GNAT-FAMILY ACETYLTRANSFERASE"/>
    <property type="match status" value="1"/>
</dbReference>
<evidence type="ECO:0000259" key="1">
    <source>
        <dbReference type="PROSITE" id="PS51186"/>
    </source>
</evidence>
<dbReference type="GeneID" id="82891696"/>
<evidence type="ECO:0000313" key="3">
    <source>
        <dbReference type="Proteomes" id="UP001059295"/>
    </source>
</evidence>
<reference evidence="2" key="1">
    <citation type="journal article" date="2022" name="Cell">
        <title>Design, construction, and in vivo augmentation of a complex gut microbiome.</title>
        <authorList>
            <person name="Cheng A.G."/>
            <person name="Ho P.Y."/>
            <person name="Aranda-Diaz A."/>
            <person name="Jain S."/>
            <person name="Yu F.B."/>
            <person name="Meng X."/>
            <person name="Wang M."/>
            <person name="Iakiviak M."/>
            <person name="Nagashima K."/>
            <person name="Zhao A."/>
            <person name="Murugkar P."/>
            <person name="Patil A."/>
            <person name="Atabakhsh K."/>
            <person name="Weakley A."/>
            <person name="Yan J."/>
            <person name="Brumbaugh A.R."/>
            <person name="Higginbottom S."/>
            <person name="Dimas A."/>
            <person name="Shiver A.L."/>
            <person name="Deutschbauer A."/>
            <person name="Neff N."/>
            <person name="Sonnenburg J.L."/>
            <person name="Huang K.C."/>
            <person name="Fischbach M.A."/>
        </authorList>
    </citation>
    <scope>NUCLEOTIDE SEQUENCE</scope>
    <source>
        <strain evidence="2">AP11</strain>
    </source>
</reference>
<feature type="domain" description="N-acetyltransferase" evidence="1">
    <location>
        <begin position="10"/>
        <end position="175"/>
    </location>
</feature>
<dbReference type="Proteomes" id="UP001059295">
    <property type="component" value="Chromosome"/>
</dbReference>
<keyword evidence="3" id="KW-1185">Reference proteome</keyword>
<gene>
    <name evidence="2" type="ORF">NQ491_08140</name>
</gene>
<sequence length="180" mass="20899">MTNPMENELIRLRALEPDDVQVLYKWENDTEVWKVSNTIVPFSKYMLLQFIANQQRDIFETRQLRLIIESKQSGKPVGAIDLFDLDPYNCRAGVGILIYDKRDQGQGYASQALSSLIRYGFQVLGLNQLYCDIPSHNIRSLALFKSKGFTVVGLKKEWTRTTSDWQDEYMLQLLNPQKWG</sequence>
<evidence type="ECO:0000313" key="2">
    <source>
        <dbReference type="EMBL" id="UWN56620.1"/>
    </source>
</evidence>
<dbReference type="RefSeq" id="WP_147524760.1">
    <property type="nucleotide sequence ID" value="NZ_CAPH01000018.1"/>
</dbReference>
<name>A0ABY5UX98_9BACT</name>
<organism evidence="2 3">
    <name type="scientific">Alistipes ihumii AP11</name>
    <dbReference type="NCBI Taxonomy" id="1211813"/>
    <lineage>
        <taxon>Bacteria</taxon>
        <taxon>Pseudomonadati</taxon>
        <taxon>Bacteroidota</taxon>
        <taxon>Bacteroidia</taxon>
        <taxon>Bacteroidales</taxon>
        <taxon>Rikenellaceae</taxon>
        <taxon>Alistipes</taxon>
    </lineage>
</organism>
<dbReference type="PROSITE" id="PS51186">
    <property type="entry name" value="GNAT"/>
    <property type="match status" value="1"/>
</dbReference>
<accession>A0ABY5UX98</accession>
<dbReference type="InterPro" id="IPR000182">
    <property type="entry name" value="GNAT_dom"/>
</dbReference>
<dbReference type="CDD" id="cd04301">
    <property type="entry name" value="NAT_SF"/>
    <property type="match status" value="1"/>
</dbReference>
<dbReference type="Pfam" id="PF13302">
    <property type="entry name" value="Acetyltransf_3"/>
    <property type="match status" value="1"/>
</dbReference>
<dbReference type="Gene3D" id="3.40.630.30">
    <property type="match status" value="1"/>
</dbReference>